<dbReference type="AlphaFoldDB" id="A0A1E4SYB1"/>
<reference evidence="3" key="1">
    <citation type="submission" date="2016-04" db="EMBL/GenBank/DDBJ databases">
        <title>Comparative genomics of biotechnologically important yeasts.</title>
        <authorList>
            <consortium name="DOE Joint Genome Institute"/>
            <person name="Riley R."/>
            <person name="Haridas S."/>
            <person name="Wolfe K.H."/>
            <person name="Lopes M.R."/>
            <person name="Hittinger C.T."/>
            <person name="Goker M."/>
            <person name="Salamov A."/>
            <person name="Wisecaver J."/>
            <person name="Long T.M."/>
            <person name="Aerts A.L."/>
            <person name="Barry K."/>
            <person name="Choi C."/>
            <person name="Clum A."/>
            <person name="Coughlan A.Y."/>
            <person name="Deshpande S."/>
            <person name="Douglass A.P."/>
            <person name="Hanson S.J."/>
            <person name="Klenk H.-P."/>
            <person name="Labutti K."/>
            <person name="Lapidus A."/>
            <person name="Lindquist E."/>
            <person name="Lipzen A."/>
            <person name="Meier-Kolthoff J.P."/>
            <person name="Ohm R.A."/>
            <person name="Otillar R.P."/>
            <person name="Pangilinan J."/>
            <person name="Peng Y."/>
            <person name="Rokas A."/>
            <person name="Rosa C.A."/>
            <person name="Scheuner C."/>
            <person name="Sibirny A.A."/>
            <person name="Slot J.C."/>
            <person name="Stielow J.B."/>
            <person name="Sun H."/>
            <person name="Kurtzman C.P."/>
            <person name="Blackwell M."/>
            <person name="Grigoriev I.V."/>
            <person name="Jeffries T.W."/>
        </authorList>
    </citation>
    <scope>NUCLEOTIDE SEQUENCE [LARGE SCALE GENOMIC DNA]</scope>
    <source>
        <strain evidence="3">NRRL YB-2248</strain>
    </source>
</reference>
<evidence type="ECO:0000313" key="3">
    <source>
        <dbReference type="Proteomes" id="UP000094801"/>
    </source>
</evidence>
<gene>
    <name evidence="2" type="ORF">CANARDRAFT_200803</name>
</gene>
<evidence type="ECO:0000313" key="2">
    <source>
        <dbReference type="EMBL" id="ODV84489.1"/>
    </source>
</evidence>
<dbReference type="GO" id="GO:0005524">
    <property type="term" value="F:ATP binding"/>
    <property type="evidence" value="ECO:0007669"/>
    <property type="project" value="InterPro"/>
</dbReference>
<evidence type="ECO:0000259" key="1">
    <source>
        <dbReference type="PROSITE" id="PS50011"/>
    </source>
</evidence>
<name>A0A1E4SYB1_9ASCO</name>
<accession>A0A1E4SYB1</accession>
<organism evidence="2 3">
    <name type="scientific">[Candida] arabinofermentans NRRL YB-2248</name>
    <dbReference type="NCBI Taxonomy" id="983967"/>
    <lineage>
        <taxon>Eukaryota</taxon>
        <taxon>Fungi</taxon>
        <taxon>Dikarya</taxon>
        <taxon>Ascomycota</taxon>
        <taxon>Saccharomycotina</taxon>
        <taxon>Pichiomycetes</taxon>
        <taxon>Pichiales</taxon>
        <taxon>Pichiaceae</taxon>
        <taxon>Ogataea</taxon>
        <taxon>Ogataea/Candida clade</taxon>
    </lineage>
</organism>
<dbReference type="EMBL" id="KV453856">
    <property type="protein sequence ID" value="ODV84489.1"/>
    <property type="molecule type" value="Genomic_DNA"/>
</dbReference>
<sequence length="393" mass="45545">MPLGTSAKPDPNLQQAANLIADPKPPIIQDKEPILSANNTNINTNTNNVPSLPTPIKSVNEYLPPQFQTDVKFESKYQFTITSEDTVGSGGASKIKKLQLRTAQQQQQQQQQQYYAIKKFVLFKNESPESYYRRVFEEYIITKNLTNYKHIVHCHELLNIPSGWGIIMDFYPCDLLSIIRKPNWCHDVPIFEKMCYFKQICFGLKFLHESDIVHRDLKPANVLVTSEGILKLTDFGCSDFGHLIPGNFDSDIAMETNVVLGTPPYRPPECIQGRQWDGFKFDYWSLGVILFVLVWGRIPFGECDVKDGNYREYCTDHHRYITMNPNLRNKTKNGDVAGTHLDRFNSKFARNFPNGDIVRIFWKLCDPDPFWRMGLRDLFEEKYFQKLEMCVDE</sequence>
<feature type="domain" description="Protein kinase" evidence="1">
    <location>
        <begin position="81"/>
        <end position="384"/>
    </location>
</feature>
<dbReference type="PANTHER" id="PTHR44167:SF24">
    <property type="entry name" value="SERINE_THREONINE-PROTEIN KINASE CHK2"/>
    <property type="match status" value="1"/>
</dbReference>
<dbReference type="PROSITE" id="PS50011">
    <property type="entry name" value="PROTEIN_KINASE_DOM"/>
    <property type="match status" value="1"/>
</dbReference>
<dbReference type="Pfam" id="PF00069">
    <property type="entry name" value="Pkinase"/>
    <property type="match status" value="1"/>
</dbReference>
<dbReference type="SMART" id="SM00220">
    <property type="entry name" value="S_TKc"/>
    <property type="match status" value="1"/>
</dbReference>
<dbReference type="InterPro" id="IPR000719">
    <property type="entry name" value="Prot_kinase_dom"/>
</dbReference>
<dbReference type="InterPro" id="IPR008271">
    <property type="entry name" value="Ser/Thr_kinase_AS"/>
</dbReference>
<dbReference type="InterPro" id="IPR011009">
    <property type="entry name" value="Kinase-like_dom_sf"/>
</dbReference>
<dbReference type="OrthoDB" id="4062651at2759"/>
<proteinExistence type="predicted"/>
<protein>
    <recommendedName>
        <fullName evidence="1">Protein kinase domain-containing protein</fullName>
    </recommendedName>
</protein>
<dbReference type="PROSITE" id="PS00108">
    <property type="entry name" value="PROTEIN_KINASE_ST"/>
    <property type="match status" value="1"/>
</dbReference>
<dbReference type="Proteomes" id="UP000094801">
    <property type="component" value="Unassembled WGS sequence"/>
</dbReference>
<feature type="non-terminal residue" evidence="2">
    <location>
        <position position="393"/>
    </location>
</feature>
<dbReference type="GO" id="GO:0044773">
    <property type="term" value="P:mitotic DNA damage checkpoint signaling"/>
    <property type="evidence" value="ECO:0007669"/>
    <property type="project" value="TreeGrafter"/>
</dbReference>
<dbReference type="SUPFAM" id="SSF56112">
    <property type="entry name" value="Protein kinase-like (PK-like)"/>
    <property type="match status" value="1"/>
</dbReference>
<keyword evidence="3" id="KW-1185">Reference proteome</keyword>
<dbReference type="GO" id="GO:0004674">
    <property type="term" value="F:protein serine/threonine kinase activity"/>
    <property type="evidence" value="ECO:0007669"/>
    <property type="project" value="TreeGrafter"/>
</dbReference>
<dbReference type="Gene3D" id="1.10.510.10">
    <property type="entry name" value="Transferase(Phosphotransferase) domain 1"/>
    <property type="match status" value="1"/>
</dbReference>
<dbReference type="GO" id="GO:0005634">
    <property type="term" value="C:nucleus"/>
    <property type="evidence" value="ECO:0007669"/>
    <property type="project" value="TreeGrafter"/>
</dbReference>
<dbReference type="STRING" id="983967.A0A1E4SYB1"/>
<dbReference type="PANTHER" id="PTHR44167">
    <property type="entry name" value="OVARIAN-SPECIFIC SERINE/THREONINE-PROTEIN KINASE LOK-RELATED"/>
    <property type="match status" value="1"/>
</dbReference>